<feature type="domain" description="Pyridoxamine 5'-phosphate oxidase N-terminal" evidence="13">
    <location>
        <begin position="36"/>
        <end position="160"/>
    </location>
</feature>
<comment type="similarity">
    <text evidence="3 9">Belongs to the pyridoxamine 5'-phosphate oxidase family.</text>
</comment>
<dbReference type="PIRSF" id="PIRSF000190">
    <property type="entry name" value="Pyd_amn-ph_oxd"/>
    <property type="match status" value="1"/>
</dbReference>
<dbReference type="InterPro" id="IPR000659">
    <property type="entry name" value="Pyridox_Oxase"/>
</dbReference>
<dbReference type="Pfam" id="PF10590">
    <property type="entry name" value="PNP_phzG_C"/>
    <property type="match status" value="1"/>
</dbReference>
<dbReference type="NCBIfam" id="TIGR00558">
    <property type="entry name" value="pdxH"/>
    <property type="match status" value="1"/>
</dbReference>
<feature type="binding site" evidence="10">
    <location>
        <begin position="11"/>
        <end position="14"/>
    </location>
    <ligand>
        <name>substrate</name>
    </ligand>
</feature>
<evidence type="ECO:0000259" key="14">
    <source>
        <dbReference type="Pfam" id="PF10590"/>
    </source>
</evidence>
<feature type="binding site" evidence="9 11">
    <location>
        <begin position="143"/>
        <end position="144"/>
    </location>
    <ligand>
        <name>FMN</name>
        <dbReference type="ChEBI" id="CHEBI:58210"/>
    </ligand>
</feature>
<feature type="binding site" evidence="9 10">
    <location>
        <position position="134"/>
    </location>
    <ligand>
        <name>substrate</name>
    </ligand>
</feature>
<proteinExistence type="inferred from homology"/>
<keyword evidence="8 9" id="KW-0664">Pyridoxine biosynthesis</keyword>
<feature type="binding site" evidence="9 11">
    <location>
        <position position="189"/>
    </location>
    <ligand>
        <name>FMN</name>
        <dbReference type="ChEBI" id="CHEBI:58210"/>
    </ligand>
</feature>
<sequence length="217" mass="24912">MPANSKIEQLRKDYSAHTLEMEEVRTNPVEQFQVWFDEALNAEVPEPNAMTLSTATTNGVPSARIVLLKGVTDGSFLFYTNYNSRKGQELRANPRAALTFLWHELQRQVRIEGRVEVLPAEASTRYFQSRPKGSQIGAWASPQSTKIESREVLEEKVKRLEEDYRAAEALPKPEHWGGYRVVPHRIEFWQGRSSRLHDRIEYILSEDGSWSTARLAP</sequence>
<dbReference type="GO" id="GO:0008615">
    <property type="term" value="P:pyridoxine biosynthetic process"/>
    <property type="evidence" value="ECO:0007669"/>
    <property type="project" value="UniProtKB-UniRule"/>
</dbReference>
<feature type="binding site" evidence="9 11">
    <location>
        <begin position="64"/>
        <end position="69"/>
    </location>
    <ligand>
        <name>FMN</name>
        <dbReference type="ChEBI" id="CHEBI:58210"/>
    </ligand>
</feature>
<evidence type="ECO:0000256" key="5">
    <source>
        <dbReference type="ARBA" id="ARBA00022630"/>
    </source>
</evidence>
<evidence type="ECO:0000256" key="4">
    <source>
        <dbReference type="ARBA" id="ARBA00011738"/>
    </source>
</evidence>
<feature type="binding site" evidence="9 11">
    <location>
        <position position="85"/>
    </location>
    <ligand>
        <name>FMN</name>
        <dbReference type="ChEBI" id="CHEBI:58210"/>
    </ligand>
</feature>
<dbReference type="InterPro" id="IPR011576">
    <property type="entry name" value="Pyridox_Oxase_N"/>
</dbReference>
<dbReference type="Proteomes" id="UP000029736">
    <property type="component" value="Unassembled WGS sequence"/>
</dbReference>
<dbReference type="InterPro" id="IPR012349">
    <property type="entry name" value="Split_barrel_FMN-bd"/>
</dbReference>
<feature type="binding site" evidence="9 10">
    <location>
        <position position="69"/>
    </location>
    <ligand>
        <name>substrate</name>
    </ligand>
</feature>
<dbReference type="InterPro" id="IPR019576">
    <property type="entry name" value="Pyridoxamine_oxidase_dimer_C"/>
</dbReference>
<feature type="binding site" evidence="9 11">
    <location>
        <begin position="79"/>
        <end position="80"/>
    </location>
    <ligand>
        <name>FMN</name>
        <dbReference type="ChEBI" id="CHEBI:58210"/>
    </ligand>
</feature>
<gene>
    <name evidence="9" type="primary">pdxH</name>
    <name evidence="15" type="ORF">IX84_30885</name>
</gene>
<keyword evidence="16" id="KW-1185">Reference proteome</keyword>
<feature type="binding site" evidence="9 11">
    <location>
        <position position="199"/>
    </location>
    <ligand>
        <name>FMN</name>
        <dbReference type="ChEBI" id="CHEBI:58210"/>
    </ligand>
</feature>
<dbReference type="GO" id="GO:0004733">
    <property type="term" value="F:pyridoxamine phosphate oxidase activity"/>
    <property type="evidence" value="ECO:0007669"/>
    <property type="project" value="UniProtKB-UniRule"/>
</dbReference>
<evidence type="ECO:0000256" key="11">
    <source>
        <dbReference type="PIRSR" id="PIRSR000190-2"/>
    </source>
</evidence>
<comment type="caution">
    <text evidence="15">The sequence shown here is derived from an EMBL/GenBank/DDBJ whole genome shotgun (WGS) entry which is preliminary data.</text>
</comment>
<evidence type="ECO:0000256" key="12">
    <source>
        <dbReference type="SAM" id="Coils"/>
    </source>
</evidence>
<keyword evidence="5 9" id="KW-0285">Flavoprotein</keyword>
<comment type="subunit">
    <text evidence="4 9">Homodimer.</text>
</comment>
<dbReference type="EC" id="1.4.3.5" evidence="9"/>
<dbReference type="PROSITE" id="PS01064">
    <property type="entry name" value="PYRIDOX_OXIDASE"/>
    <property type="match status" value="1"/>
</dbReference>
<protein>
    <recommendedName>
        <fullName evidence="9">Pyridoxine/pyridoxamine 5'-phosphate oxidase</fullName>
        <ecNumber evidence="9">1.4.3.5</ecNumber>
    </recommendedName>
    <alternativeName>
        <fullName evidence="9">PNP/PMP oxidase</fullName>
        <shortName evidence="9">PNPOx</shortName>
    </alternativeName>
    <alternativeName>
        <fullName evidence="9">Pyridoxal 5'-phosphate synthase</fullName>
    </alternativeName>
</protein>
<dbReference type="PANTHER" id="PTHR10851">
    <property type="entry name" value="PYRIDOXINE-5-PHOSPHATE OXIDASE"/>
    <property type="match status" value="1"/>
</dbReference>
<evidence type="ECO:0000256" key="10">
    <source>
        <dbReference type="PIRSR" id="PIRSR000190-1"/>
    </source>
</evidence>
<evidence type="ECO:0000256" key="8">
    <source>
        <dbReference type="ARBA" id="ARBA00023096"/>
    </source>
</evidence>
<keyword evidence="6 9" id="KW-0288">FMN</keyword>
<dbReference type="AlphaFoldDB" id="A0A098RZG4"/>
<dbReference type="FunFam" id="2.30.110.10:FF:000005">
    <property type="entry name" value="NAD(P)H-hydrate epimerase"/>
    <property type="match status" value="1"/>
</dbReference>
<keyword evidence="12" id="KW-0175">Coiled coil</keyword>
<organism evidence="15 16">
    <name type="scientific">Phaeodactylibacter xiamenensis</name>
    <dbReference type="NCBI Taxonomy" id="1524460"/>
    <lineage>
        <taxon>Bacteria</taxon>
        <taxon>Pseudomonadati</taxon>
        <taxon>Bacteroidota</taxon>
        <taxon>Saprospiria</taxon>
        <taxon>Saprospirales</taxon>
        <taxon>Haliscomenobacteraceae</taxon>
        <taxon>Phaeodactylibacter</taxon>
    </lineage>
</organism>
<dbReference type="STRING" id="1524460.IX84_30885"/>
<comment type="cofactor">
    <cofactor evidence="9 11">
        <name>FMN</name>
        <dbReference type="ChEBI" id="CHEBI:58210"/>
    </cofactor>
    <text evidence="9 11">Binds 1 FMN per subunit.</text>
</comment>
<dbReference type="Pfam" id="PF01243">
    <property type="entry name" value="PNPOx_N"/>
    <property type="match status" value="1"/>
</dbReference>
<evidence type="ECO:0000256" key="7">
    <source>
        <dbReference type="ARBA" id="ARBA00023002"/>
    </source>
</evidence>
<evidence type="ECO:0000259" key="13">
    <source>
        <dbReference type="Pfam" id="PF01243"/>
    </source>
</evidence>
<evidence type="ECO:0000313" key="15">
    <source>
        <dbReference type="EMBL" id="KGE84938.1"/>
    </source>
</evidence>
<feature type="binding site" evidence="9 11">
    <location>
        <position position="108"/>
    </location>
    <ligand>
        <name>FMN</name>
        <dbReference type="ChEBI" id="CHEBI:58210"/>
    </ligand>
</feature>
<dbReference type="UniPathway" id="UPA01068">
    <property type="reaction ID" value="UER00304"/>
</dbReference>
<feature type="domain" description="Pyridoxine 5'-phosphate oxidase dimerisation C-terminal" evidence="14">
    <location>
        <begin position="176"/>
        <end position="217"/>
    </location>
</feature>
<name>A0A098RZG4_9BACT</name>
<feature type="binding site" evidence="9 10">
    <location>
        <position position="130"/>
    </location>
    <ligand>
        <name>substrate</name>
    </ligand>
</feature>
<dbReference type="RefSeq" id="WP_044230021.1">
    <property type="nucleotide sequence ID" value="NZ_JBKAGJ010000033.1"/>
</dbReference>
<dbReference type="PANTHER" id="PTHR10851:SF0">
    <property type="entry name" value="PYRIDOXINE-5'-PHOSPHATE OXIDASE"/>
    <property type="match status" value="1"/>
</dbReference>
<dbReference type="GO" id="GO:0010181">
    <property type="term" value="F:FMN binding"/>
    <property type="evidence" value="ECO:0007669"/>
    <property type="project" value="UniProtKB-UniRule"/>
</dbReference>
<accession>A0A098RZG4</accession>
<reference evidence="15 16" key="1">
    <citation type="journal article" date="2014" name="Int. J. Syst. Evol. Microbiol.">
        <title>Phaeodactylibacter xiamenensis gen. nov., sp. nov., a member of the family Saprospiraceae isolated from the marine alga Phaeodactylum tricornutum.</title>
        <authorList>
            <person name="Chen Z.Jr."/>
            <person name="Lei X."/>
            <person name="Lai Q."/>
            <person name="Li Y."/>
            <person name="Zhang B."/>
            <person name="Zhang J."/>
            <person name="Zhang H."/>
            <person name="Yang L."/>
            <person name="Zheng W."/>
            <person name="Tian Y."/>
            <person name="Yu Z."/>
            <person name="Xu H.Jr."/>
            <person name="Zheng T."/>
        </authorList>
    </citation>
    <scope>NUCLEOTIDE SEQUENCE [LARGE SCALE GENOMIC DNA]</scope>
    <source>
        <strain evidence="15 16">KD52</strain>
    </source>
</reference>
<comment type="catalytic activity">
    <reaction evidence="9">
        <text>pyridoxamine 5'-phosphate + O2 + H2O = pyridoxal 5'-phosphate + H2O2 + NH4(+)</text>
        <dbReference type="Rhea" id="RHEA:15817"/>
        <dbReference type="ChEBI" id="CHEBI:15377"/>
        <dbReference type="ChEBI" id="CHEBI:15379"/>
        <dbReference type="ChEBI" id="CHEBI:16240"/>
        <dbReference type="ChEBI" id="CHEBI:28938"/>
        <dbReference type="ChEBI" id="CHEBI:58451"/>
        <dbReference type="ChEBI" id="CHEBI:597326"/>
        <dbReference type="EC" id="1.4.3.5"/>
    </reaction>
</comment>
<dbReference type="Gene3D" id="2.30.110.10">
    <property type="entry name" value="Electron Transport, Fmn-binding Protein, Chain A"/>
    <property type="match status" value="1"/>
</dbReference>
<dbReference type="OrthoDB" id="9780392at2"/>
<feature type="binding site" evidence="9 10">
    <location>
        <position position="126"/>
    </location>
    <ligand>
        <name>substrate</name>
    </ligand>
</feature>
<comment type="pathway">
    <text evidence="2 9">Cofactor metabolism; pyridoxal 5'-phosphate salvage; pyridoxal 5'-phosphate from pyridoxine 5'-phosphate: step 1/1.</text>
</comment>
<comment type="catalytic activity">
    <reaction evidence="9">
        <text>pyridoxine 5'-phosphate + O2 = pyridoxal 5'-phosphate + H2O2</text>
        <dbReference type="Rhea" id="RHEA:15149"/>
        <dbReference type="ChEBI" id="CHEBI:15379"/>
        <dbReference type="ChEBI" id="CHEBI:16240"/>
        <dbReference type="ChEBI" id="CHEBI:58589"/>
        <dbReference type="ChEBI" id="CHEBI:597326"/>
        <dbReference type="EC" id="1.4.3.5"/>
    </reaction>
</comment>
<comment type="pathway">
    <text evidence="1 9">Cofactor metabolism; pyridoxal 5'-phosphate salvage; pyridoxal 5'-phosphate from pyridoxamine 5'-phosphate: step 1/1.</text>
</comment>
<evidence type="ECO:0000256" key="9">
    <source>
        <dbReference type="HAMAP-Rule" id="MF_01629"/>
    </source>
</evidence>
<dbReference type="HAMAP" id="MF_01629">
    <property type="entry name" value="PdxH"/>
    <property type="match status" value="1"/>
</dbReference>
<evidence type="ECO:0000256" key="6">
    <source>
        <dbReference type="ARBA" id="ARBA00022643"/>
    </source>
</evidence>
<dbReference type="NCBIfam" id="NF004231">
    <property type="entry name" value="PRK05679.1"/>
    <property type="match status" value="1"/>
</dbReference>
<evidence type="ECO:0000256" key="2">
    <source>
        <dbReference type="ARBA" id="ARBA00005037"/>
    </source>
</evidence>
<dbReference type="SUPFAM" id="SSF50475">
    <property type="entry name" value="FMN-binding split barrel"/>
    <property type="match status" value="1"/>
</dbReference>
<comment type="function">
    <text evidence="9">Catalyzes the oxidation of either pyridoxine 5'-phosphate (PNP) or pyridoxamine 5'-phosphate (PMP) into pyridoxal 5'-phosphate (PLP).</text>
</comment>
<dbReference type="InterPro" id="IPR019740">
    <property type="entry name" value="Pyridox_Oxase_CS"/>
</dbReference>
<feature type="binding site" evidence="9 10">
    <location>
        <begin position="195"/>
        <end position="197"/>
    </location>
    <ligand>
        <name>substrate</name>
    </ligand>
</feature>
<evidence type="ECO:0000313" key="16">
    <source>
        <dbReference type="Proteomes" id="UP000029736"/>
    </source>
</evidence>
<evidence type="ECO:0000256" key="1">
    <source>
        <dbReference type="ARBA" id="ARBA00004738"/>
    </source>
</evidence>
<evidence type="ECO:0000256" key="3">
    <source>
        <dbReference type="ARBA" id="ARBA00007301"/>
    </source>
</evidence>
<feature type="binding site" evidence="9 11">
    <location>
        <position position="86"/>
    </location>
    <ligand>
        <name>FMN</name>
        <dbReference type="ChEBI" id="CHEBI:58210"/>
    </ligand>
</feature>
<feature type="coiled-coil region" evidence="12">
    <location>
        <begin position="143"/>
        <end position="170"/>
    </location>
</feature>
<dbReference type="EMBL" id="JPOS01000100">
    <property type="protein sequence ID" value="KGE84938.1"/>
    <property type="molecule type" value="Genomic_DNA"/>
</dbReference>
<keyword evidence="7 9" id="KW-0560">Oxidoreductase</keyword>